<feature type="repeat" description="ANK" evidence="4">
    <location>
        <begin position="326"/>
        <end position="358"/>
    </location>
</feature>
<dbReference type="InterPro" id="IPR036770">
    <property type="entry name" value="Ankyrin_rpt-contain_sf"/>
</dbReference>
<dbReference type="PANTHER" id="PTHR24136:SF15">
    <property type="entry name" value="ANK_REP_REGION DOMAIN-CONTAINING PROTEIN"/>
    <property type="match status" value="1"/>
</dbReference>
<dbReference type="PANTHER" id="PTHR24136">
    <property type="entry name" value="SOWAH (DROSOPHILA) HOMOLOG"/>
    <property type="match status" value="1"/>
</dbReference>
<feature type="repeat" description="ANK" evidence="4">
    <location>
        <begin position="420"/>
        <end position="452"/>
    </location>
</feature>
<feature type="region of interest" description="Disordered" evidence="5">
    <location>
        <begin position="169"/>
        <end position="195"/>
    </location>
</feature>
<dbReference type="Pfam" id="PF12796">
    <property type="entry name" value="Ank_2"/>
    <property type="match status" value="1"/>
</dbReference>
<comment type="similarity">
    <text evidence="1">Belongs to the ankyrin SOCS box (ASB) family.</text>
</comment>
<keyword evidence="2" id="KW-0677">Repeat</keyword>
<dbReference type="PROSITE" id="PS50297">
    <property type="entry name" value="ANK_REP_REGION"/>
    <property type="match status" value="4"/>
</dbReference>
<evidence type="ECO:0000256" key="1">
    <source>
        <dbReference type="ARBA" id="ARBA00005949"/>
    </source>
</evidence>
<dbReference type="Gene3D" id="1.25.40.20">
    <property type="entry name" value="Ankyrin repeat-containing domain"/>
    <property type="match status" value="2"/>
</dbReference>
<dbReference type="PROSITE" id="PS50088">
    <property type="entry name" value="ANK_REPEAT"/>
    <property type="match status" value="4"/>
</dbReference>
<protein>
    <submittedName>
        <fullName evidence="6">Uncharacterized protein</fullName>
    </submittedName>
</protein>
<gene>
    <name evidence="6" type="ORF">PAC_17499</name>
</gene>
<feature type="repeat" description="ANK" evidence="4">
    <location>
        <begin position="453"/>
        <end position="485"/>
    </location>
</feature>
<evidence type="ECO:0000256" key="5">
    <source>
        <dbReference type="SAM" id="MobiDB-lite"/>
    </source>
</evidence>
<dbReference type="Pfam" id="PF13637">
    <property type="entry name" value="Ank_4"/>
    <property type="match status" value="1"/>
</dbReference>
<dbReference type="SUPFAM" id="SSF48403">
    <property type="entry name" value="Ankyrin repeat"/>
    <property type="match status" value="1"/>
</dbReference>
<dbReference type="GO" id="GO:0016567">
    <property type="term" value="P:protein ubiquitination"/>
    <property type="evidence" value="ECO:0007669"/>
    <property type="project" value="TreeGrafter"/>
</dbReference>
<dbReference type="InterPro" id="IPR051573">
    <property type="entry name" value="Ankyrin-SOCS_box_domain"/>
</dbReference>
<dbReference type="OrthoDB" id="5817230at2759"/>
<evidence type="ECO:0000256" key="4">
    <source>
        <dbReference type="PROSITE-ProRule" id="PRU00023"/>
    </source>
</evidence>
<dbReference type="STRING" id="576137.A0A1L7XRD8"/>
<dbReference type="GO" id="GO:0045732">
    <property type="term" value="P:positive regulation of protein catabolic process"/>
    <property type="evidence" value="ECO:0007669"/>
    <property type="project" value="TreeGrafter"/>
</dbReference>
<feature type="compositionally biased region" description="Polar residues" evidence="5">
    <location>
        <begin position="246"/>
        <end position="260"/>
    </location>
</feature>
<feature type="region of interest" description="Disordered" evidence="5">
    <location>
        <begin position="233"/>
        <end position="278"/>
    </location>
</feature>
<dbReference type="Proteomes" id="UP000184330">
    <property type="component" value="Unassembled WGS sequence"/>
</dbReference>
<evidence type="ECO:0000313" key="7">
    <source>
        <dbReference type="Proteomes" id="UP000184330"/>
    </source>
</evidence>
<evidence type="ECO:0000256" key="3">
    <source>
        <dbReference type="ARBA" id="ARBA00023043"/>
    </source>
</evidence>
<dbReference type="EMBL" id="FJOG01000045">
    <property type="protein sequence ID" value="CZR67600.1"/>
    <property type="molecule type" value="Genomic_DNA"/>
</dbReference>
<organism evidence="6 7">
    <name type="scientific">Phialocephala subalpina</name>
    <dbReference type="NCBI Taxonomy" id="576137"/>
    <lineage>
        <taxon>Eukaryota</taxon>
        <taxon>Fungi</taxon>
        <taxon>Dikarya</taxon>
        <taxon>Ascomycota</taxon>
        <taxon>Pezizomycotina</taxon>
        <taxon>Leotiomycetes</taxon>
        <taxon>Helotiales</taxon>
        <taxon>Mollisiaceae</taxon>
        <taxon>Phialocephala</taxon>
        <taxon>Phialocephala fortinii species complex</taxon>
    </lineage>
</organism>
<dbReference type="AlphaFoldDB" id="A0A1L7XRD8"/>
<proteinExistence type="inferred from homology"/>
<accession>A0A1L7XRD8</accession>
<dbReference type="SMART" id="SM00248">
    <property type="entry name" value="ANK"/>
    <property type="match status" value="7"/>
</dbReference>
<reference evidence="6 7" key="1">
    <citation type="submission" date="2016-03" db="EMBL/GenBank/DDBJ databases">
        <authorList>
            <person name="Ploux O."/>
        </authorList>
    </citation>
    <scope>NUCLEOTIDE SEQUENCE [LARGE SCALE GENOMIC DNA]</scope>
    <source>
        <strain evidence="6 7">UAMH 11012</strain>
    </source>
</reference>
<dbReference type="InterPro" id="IPR002110">
    <property type="entry name" value="Ankyrin_rpt"/>
</dbReference>
<evidence type="ECO:0000313" key="6">
    <source>
        <dbReference type="EMBL" id="CZR67600.1"/>
    </source>
</evidence>
<sequence length="762" mass="84847">MDPVSIVGLVGTCLAIGGKIVSISTGLQQIVGTFKAADKDIARVSNQLKLFNSAIELLRVWLDRNRSLASELRETLKTAFEHCEVIVSDIEEQVQAVLPEPGQSTSSFRRKINHLWNEQAVQKYEGMITNQLVAFNTIIQALQLNGTTELDKLKRLQTKSTKKLFAKSAEDAKSITESKSTASQIGDHTSDNGENLSVEFSIDKEITTSKPYVRQYRRLLKAQIRNRGPQFDSISEDVKAEDSESNFEVSTTPSLATFPQPSHGPPTQPTSQGREHSSEVLHTWNLYREETREKVAKLCAAALEGDLNKARSLIESGAIIDAHDEDGDTPLLCAIEFHHFEVAHFLLDKGASVHLSSHIESREDSTDSKTLHEVFSPIHRAAEAGCVDIMDRLIESGACVNESTCELAIEYDEGDTRVAKNFTPLHLTAYDPECNAAALLIDHGANISAQDSDGSTALMMAVYESNVRAVQINLAAGAPIDLKDNNGLSPFELSCSYLADNSQESIEMFISFIKHGANIENFGHTWPPIFQLCLQYPLSEQHPKALSLLLEAGADIDARLQGVAHETGLQFITPIVCLMPGRRFWWSDVKERELAIRLEMLEMVLNAGARIGRWTGFDALSRLLYAFFNYCEDMRQGFPVVLGFATYLVKGGAKFSDGCPHQVKHKDFQEGSRRTKLKRRILCALHLVAEHRDKSYKRPGDFMAETQDEFVLWVAGGCHRREWPWPMIPFDTEHHFKSHRSGGLGELDQYLRGAGLAPEPRA</sequence>
<feature type="compositionally biased region" description="Polar residues" evidence="5">
    <location>
        <begin position="177"/>
        <end position="195"/>
    </location>
</feature>
<keyword evidence="3 4" id="KW-0040">ANK repeat</keyword>
<feature type="repeat" description="ANK" evidence="4">
    <location>
        <begin position="373"/>
        <end position="405"/>
    </location>
</feature>
<keyword evidence="7" id="KW-1185">Reference proteome</keyword>
<evidence type="ECO:0000256" key="2">
    <source>
        <dbReference type="ARBA" id="ARBA00022737"/>
    </source>
</evidence>
<name>A0A1L7XRD8_9HELO</name>